<feature type="binding site" evidence="4">
    <location>
        <position position="154"/>
    </location>
    <ligand>
        <name>a divalent metal cation</name>
        <dbReference type="ChEBI" id="CHEBI:60240"/>
        <label>2</label>
    </ligand>
</feature>
<dbReference type="GO" id="GO:0016788">
    <property type="term" value="F:hydrolase activity, acting on ester bonds"/>
    <property type="evidence" value="ECO:0007669"/>
    <property type="project" value="InterPro"/>
</dbReference>
<dbReference type="GO" id="GO:0005829">
    <property type="term" value="C:cytosol"/>
    <property type="evidence" value="ECO:0007669"/>
    <property type="project" value="TreeGrafter"/>
</dbReference>
<dbReference type="PANTHER" id="PTHR46124">
    <property type="entry name" value="D-AMINOACYL-TRNA DEACYLASE"/>
    <property type="match status" value="1"/>
</dbReference>
<evidence type="ECO:0000313" key="5">
    <source>
        <dbReference type="EMBL" id="KFN42883.1"/>
    </source>
</evidence>
<dbReference type="Gene3D" id="3.20.20.140">
    <property type="entry name" value="Metal-dependent hydrolases"/>
    <property type="match status" value="1"/>
</dbReference>
<dbReference type="GO" id="GO:0046872">
    <property type="term" value="F:metal ion binding"/>
    <property type="evidence" value="ECO:0007669"/>
    <property type="project" value="UniProtKB-KW"/>
</dbReference>
<evidence type="ECO:0000256" key="3">
    <source>
        <dbReference type="ARBA" id="ARBA00022801"/>
    </source>
</evidence>
<dbReference type="STRING" id="1121015.GCA_000420545_02285"/>
<feature type="binding site" evidence="4">
    <location>
        <position position="9"/>
    </location>
    <ligand>
        <name>a divalent metal cation</name>
        <dbReference type="ChEBI" id="CHEBI:60240"/>
        <label>1</label>
    </ligand>
</feature>
<evidence type="ECO:0000256" key="2">
    <source>
        <dbReference type="ARBA" id="ARBA00022723"/>
    </source>
</evidence>
<evidence type="ECO:0000256" key="4">
    <source>
        <dbReference type="PIRSR" id="PIRSR005902-1"/>
    </source>
</evidence>
<proteinExistence type="inferred from homology"/>
<comment type="caution">
    <text evidence="5">The sequence shown here is derived from an EMBL/GenBank/DDBJ whole genome shotgun (WGS) entry which is preliminary data.</text>
</comment>
<feature type="binding site" evidence="4">
    <location>
        <position position="95"/>
    </location>
    <ligand>
        <name>a divalent metal cation</name>
        <dbReference type="ChEBI" id="CHEBI:60240"/>
        <label>1</label>
    </ligand>
</feature>
<dbReference type="FunFam" id="3.20.20.140:FF:000005">
    <property type="entry name" value="TatD family hydrolase"/>
    <property type="match status" value="1"/>
</dbReference>
<evidence type="ECO:0000256" key="1">
    <source>
        <dbReference type="ARBA" id="ARBA00009275"/>
    </source>
</evidence>
<dbReference type="Proteomes" id="UP000029385">
    <property type="component" value="Unassembled WGS sequence"/>
</dbReference>
<name>A0A091ARR7_9GAMM</name>
<keyword evidence="3" id="KW-0378">Hydrolase</keyword>
<dbReference type="InterPro" id="IPR001130">
    <property type="entry name" value="TatD-like"/>
</dbReference>
<dbReference type="AlphaFoldDB" id="A0A091ARR7"/>
<dbReference type="PANTHER" id="PTHR46124:SF3">
    <property type="entry name" value="HYDROLASE"/>
    <property type="match status" value="1"/>
</dbReference>
<dbReference type="PROSITE" id="PS01137">
    <property type="entry name" value="TATD_1"/>
    <property type="match status" value="1"/>
</dbReference>
<keyword evidence="2 4" id="KW-0479">Metal-binding</keyword>
<dbReference type="InterPro" id="IPR032466">
    <property type="entry name" value="Metal_Hydrolase"/>
</dbReference>
<dbReference type="Pfam" id="PF01026">
    <property type="entry name" value="TatD_DNase"/>
    <property type="match status" value="1"/>
</dbReference>
<dbReference type="eggNOG" id="COG0084">
    <property type="taxonomic scope" value="Bacteria"/>
</dbReference>
<evidence type="ECO:0000313" key="6">
    <source>
        <dbReference type="Proteomes" id="UP000029385"/>
    </source>
</evidence>
<comment type="similarity">
    <text evidence="1">Belongs to the metallo-dependent hydrolases superfamily. TatD-type hydrolase family.</text>
</comment>
<accession>A0A091ARR7</accession>
<sequence>MSLALFDSHSHFDAPEFDADRELALRRALHEGVAQQLVPAVDHASWPKLREVCALSPGLHAAYGLHPMYLEHHRPEHLEALPDWIEREQPKAVGECGLDFFIENPDTEAQRLYFRRQLEIARDFDLPLVLHARRAVDEVIASLRRVGGLRGVVHSYSGSEEQALQLFKLGFHLGIGGPVTYDRAQRLHRIVATMPLELLLLETDSPDQPDAAHRGQRNEPARLQLVAERVASLRGLPVEQVADATRLNAERLFGIGMRSG</sequence>
<reference evidence="5 6" key="1">
    <citation type="submission" date="2013-09" db="EMBL/GenBank/DDBJ databases">
        <title>Genome sequencing of Arenimonas oryziterrae.</title>
        <authorList>
            <person name="Chen F."/>
            <person name="Wang G."/>
        </authorList>
    </citation>
    <scope>NUCLEOTIDE SEQUENCE [LARGE SCALE GENOMIC DNA]</scope>
    <source>
        <strain evidence="5 6">YC6267</strain>
    </source>
</reference>
<dbReference type="EMBL" id="AVCI01000007">
    <property type="protein sequence ID" value="KFN42883.1"/>
    <property type="molecule type" value="Genomic_DNA"/>
</dbReference>
<feature type="binding site" evidence="4">
    <location>
        <position position="131"/>
    </location>
    <ligand>
        <name>a divalent metal cation</name>
        <dbReference type="ChEBI" id="CHEBI:60240"/>
        <label>2</label>
    </ligand>
</feature>
<feature type="binding site" evidence="4">
    <location>
        <position position="11"/>
    </location>
    <ligand>
        <name>a divalent metal cation</name>
        <dbReference type="ChEBI" id="CHEBI:60240"/>
        <label>1</label>
    </ligand>
</feature>
<evidence type="ECO:0008006" key="7">
    <source>
        <dbReference type="Google" id="ProtNLM"/>
    </source>
</evidence>
<keyword evidence="6" id="KW-1185">Reference proteome</keyword>
<feature type="binding site" evidence="4">
    <location>
        <position position="204"/>
    </location>
    <ligand>
        <name>a divalent metal cation</name>
        <dbReference type="ChEBI" id="CHEBI:60240"/>
        <label>1</label>
    </ligand>
</feature>
<dbReference type="RefSeq" id="WP_022969888.1">
    <property type="nucleotide sequence ID" value="NZ_ATVD01000004.1"/>
</dbReference>
<dbReference type="PATRIC" id="fig|1121015.4.peg.1912"/>
<gene>
    <name evidence="5" type="ORF">N789_12195</name>
</gene>
<dbReference type="PIRSF" id="PIRSF005902">
    <property type="entry name" value="DNase_TatD"/>
    <property type="match status" value="1"/>
</dbReference>
<organism evidence="5 6">
    <name type="scientific">Arenimonas oryziterrae DSM 21050 = YC6267</name>
    <dbReference type="NCBI Taxonomy" id="1121015"/>
    <lineage>
        <taxon>Bacteria</taxon>
        <taxon>Pseudomonadati</taxon>
        <taxon>Pseudomonadota</taxon>
        <taxon>Gammaproteobacteria</taxon>
        <taxon>Lysobacterales</taxon>
        <taxon>Lysobacteraceae</taxon>
        <taxon>Arenimonas</taxon>
    </lineage>
</organism>
<protein>
    <recommendedName>
        <fullName evidence="7">DNAase</fullName>
    </recommendedName>
</protein>
<dbReference type="PROSITE" id="PS01090">
    <property type="entry name" value="TATD_2"/>
    <property type="match status" value="1"/>
</dbReference>
<dbReference type="CDD" id="cd01310">
    <property type="entry name" value="TatD_DNAse"/>
    <property type="match status" value="1"/>
</dbReference>
<dbReference type="OrthoDB" id="9810005at2"/>
<dbReference type="InterPro" id="IPR018228">
    <property type="entry name" value="DNase_TatD-rel_CS"/>
</dbReference>
<dbReference type="SUPFAM" id="SSF51556">
    <property type="entry name" value="Metallo-dependent hydrolases"/>
    <property type="match status" value="1"/>
</dbReference>